<feature type="compositionally biased region" description="Low complexity" evidence="1">
    <location>
        <begin position="125"/>
        <end position="142"/>
    </location>
</feature>
<feature type="compositionally biased region" description="Polar residues" evidence="1">
    <location>
        <begin position="334"/>
        <end position="344"/>
    </location>
</feature>
<sequence>MTRLRKHKRRPSNVNHFSDSEAVAMDQMSDADSVTGSGGGGRRYNPIPSLIRHASSARDSVSEDRQDTINILQSLVGTSSANSAKNRRMSLDEFIQNNRRLKIHKLMQQTIDQSASDVSLSDGESSFMSAKSPSSSPGRRSPVNLLRQFSAISEASQEDQCSRVVSRNNTLPGDSSSDSISLLHNSPIMKQESETDVLLNDILTIQESSSRPLTACSGGHHHHYGCDRDSPQPSSSGYMRQDKLMSSTTSSTSSGASTPNHFYPPSITVTNASIEHYCEYDSDYRSGGGLSHRSYGGSGVVAACELTVPAQTIRRLSEPSPNPIAGGAADPSKRSVSPGSQSCCSPMMTKKSTGDPMAKGRKFSLEMVPRILINTAGVPGDPNTTPNPCKKAMHYLNPMAITGSSDRTISESNLSTSGYSSLSSPGISRCNSSSPFPEEIGGVNAELTTIVIPDVPQLEFSNNNNLKHHYHSHQYQQHIHDEASHQSATNYGNFLSIPVFTFPSKDASRGRHSRSKSPSRGCPPAAPTLCPQITISAAESVERLMDDKYMSSQVEDEGIECEQDFIARESKESLKDCKRGDSYASFEMHSRPESLSGSRQELRSAVEGHKKLRRNRLISSPTHSLEDFNMEPIRRSGDSLRAPKIRRNPSWPAVMISPNSSSSSEYEASKRDQSWSLSAKKLSSSPVQQHKSSAYLTPKVKKLHKRRLKSSSKRPQLESSLSVNSCPISSDNRLSARVSWFQSSRSSSTESFLSSAPDDDNTIISQIRCRKHHSSQSLCDRSVCDIFNAAANDYDFTGARSGGSGGVGSGQSSPYLRPKQAIASISDTALDKRVNDPINCFEKQSSKPVSNSLDASSASRKRSKRTIHKQKAMQEDDHM</sequence>
<proteinExistence type="predicted"/>
<keyword evidence="3" id="KW-1185">Reference proteome</keyword>
<dbReference type="EMBL" id="CAJPIZ010019040">
    <property type="protein sequence ID" value="CAG2116782.1"/>
    <property type="molecule type" value="Genomic_DNA"/>
</dbReference>
<name>A0A7R9QAB2_9ACAR</name>
<dbReference type="OrthoDB" id="6529208at2759"/>
<reference evidence="2" key="1">
    <citation type="submission" date="2020-11" db="EMBL/GenBank/DDBJ databases">
        <authorList>
            <person name="Tran Van P."/>
        </authorList>
    </citation>
    <scope>NUCLEOTIDE SEQUENCE</scope>
</reference>
<dbReference type="EMBL" id="OC873615">
    <property type="protein sequence ID" value="CAD7636776.1"/>
    <property type="molecule type" value="Genomic_DNA"/>
</dbReference>
<feature type="region of interest" description="Disordered" evidence="1">
    <location>
        <begin position="406"/>
        <end position="434"/>
    </location>
</feature>
<dbReference type="Proteomes" id="UP000759131">
    <property type="component" value="Unassembled WGS sequence"/>
</dbReference>
<feature type="region of interest" description="Disordered" evidence="1">
    <location>
        <begin position="505"/>
        <end position="528"/>
    </location>
</feature>
<feature type="region of interest" description="Disordered" evidence="1">
    <location>
        <begin position="214"/>
        <end position="262"/>
    </location>
</feature>
<feature type="region of interest" description="Disordered" evidence="1">
    <location>
        <begin position="157"/>
        <end position="180"/>
    </location>
</feature>
<gene>
    <name evidence="2" type="ORF">OSB1V03_LOCUS16739</name>
</gene>
<organism evidence="2">
    <name type="scientific">Medioppia subpectinata</name>
    <dbReference type="NCBI Taxonomy" id="1979941"/>
    <lineage>
        <taxon>Eukaryota</taxon>
        <taxon>Metazoa</taxon>
        <taxon>Ecdysozoa</taxon>
        <taxon>Arthropoda</taxon>
        <taxon>Chelicerata</taxon>
        <taxon>Arachnida</taxon>
        <taxon>Acari</taxon>
        <taxon>Acariformes</taxon>
        <taxon>Sarcoptiformes</taxon>
        <taxon>Oribatida</taxon>
        <taxon>Brachypylina</taxon>
        <taxon>Oppioidea</taxon>
        <taxon>Oppiidae</taxon>
        <taxon>Medioppia</taxon>
    </lineage>
</organism>
<feature type="compositionally biased region" description="Basic residues" evidence="1">
    <location>
        <begin position="699"/>
        <end position="712"/>
    </location>
</feature>
<accession>A0A7R9QAB2</accession>
<feature type="compositionally biased region" description="Polar residues" evidence="1">
    <location>
        <begin position="157"/>
        <end position="173"/>
    </location>
</feature>
<feature type="compositionally biased region" description="Low complexity" evidence="1">
    <location>
        <begin position="674"/>
        <end position="685"/>
    </location>
</feature>
<feature type="compositionally biased region" description="Basic and acidic residues" evidence="1">
    <location>
        <begin position="600"/>
        <end position="609"/>
    </location>
</feature>
<evidence type="ECO:0000313" key="3">
    <source>
        <dbReference type="Proteomes" id="UP000759131"/>
    </source>
</evidence>
<feature type="compositionally biased region" description="Basic residues" evidence="1">
    <location>
        <begin position="859"/>
        <end position="871"/>
    </location>
</feature>
<feature type="compositionally biased region" description="Low complexity" evidence="1">
    <location>
        <begin position="246"/>
        <end position="258"/>
    </location>
</feature>
<feature type="compositionally biased region" description="Polar residues" evidence="1">
    <location>
        <begin position="686"/>
        <end position="695"/>
    </location>
</feature>
<evidence type="ECO:0000256" key="1">
    <source>
        <dbReference type="SAM" id="MobiDB-lite"/>
    </source>
</evidence>
<protein>
    <submittedName>
        <fullName evidence="2">Uncharacterized protein</fullName>
    </submittedName>
</protein>
<feature type="region of interest" description="Disordered" evidence="1">
    <location>
        <begin position="839"/>
        <end position="879"/>
    </location>
</feature>
<feature type="compositionally biased region" description="Low complexity" evidence="1">
    <location>
        <begin position="410"/>
        <end position="428"/>
    </location>
</feature>
<feature type="region of interest" description="Disordered" evidence="1">
    <location>
        <begin position="1"/>
        <end position="47"/>
    </location>
</feature>
<feature type="region of interest" description="Disordered" evidence="1">
    <location>
        <begin position="588"/>
        <end position="618"/>
    </location>
</feature>
<feature type="region of interest" description="Disordered" evidence="1">
    <location>
        <begin position="639"/>
        <end position="725"/>
    </location>
</feature>
<feature type="compositionally biased region" description="Polar residues" evidence="1">
    <location>
        <begin position="842"/>
        <end position="854"/>
    </location>
</feature>
<feature type="compositionally biased region" description="Polar residues" evidence="1">
    <location>
        <begin position="114"/>
        <end position="124"/>
    </location>
</feature>
<feature type="region of interest" description="Disordered" evidence="1">
    <location>
        <begin position="316"/>
        <end position="357"/>
    </location>
</feature>
<evidence type="ECO:0000313" key="2">
    <source>
        <dbReference type="EMBL" id="CAD7636776.1"/>
    </source>
</evidence>
<dbReference type="AlphaFoldDB" id="A0A7R9QAB2"/>
<feature type="compositionally biased region" description="Basic residues" evidence="1">
    <location>
        <begin position="1"/>
        <end position="11"/>
    </location>
</feature>
<feature type="region of interest" description="Disordered" evidence="1">
    <location>
        <begin position="114"/>
        <end position="142"/>
    </location>
</feature>